<dbReference type="VEuPathDB" id="FungiDB:BCV72DRAFT_213208"/>
<evidence type="ECO:0000256" key="4">
    <source>
        <dbReference type="SAM" id="Phobius"/>
    </source>
</evidence>
<dbReference type="OrthoDB" id="28245at2759"/>
<dbReference type="InterPro" id="IPR039360">
    <property type="entry name" value="Ras_GTPase"/>
</dbReference>
<dbReference type="PANTHER" id="PTHR10194">
    <property type="entry name" value="RAS GTPASE-ACTIVATING PROTEINS"/>
    <property type="match status" value="1"/>
</dbReference>
<dbReference type="InterPro" id="IPR001936">
    <property type="entry name" value="RasGAP_dom"/>
</dbReference>
<sequence length="2271" mass="257023">MCNSTADNSKKRSILWPLQTILIILSPEFLMQAFMDQPSSRRVNFIHLLRKTLQTTKALDLATVCYVDVCKAATYVPPSEDSILRLMAADVETDLRDKVWDFSKVANAESTMHTLGYIIDYQTLATDYLLSRIRLDKENAIKTLIPPCIDENAPIIVKLALVKSCLAIVLEENHLSWNPSLSSLYDGICAPLRSLMRQTILLEMSKQKESILTDHRSRVELLVDMLKLYRTDPFLAVFGEDSDRVEQNGTFMNGLATLLVHPVKVVRQDAADLLIKLHQPEIAARWTTDSNNLYHFWKITSPAIVTISHHMLDTSLKQNMQRFLLNVTIKLLKTRSVYLKHKQALFNIETTNVKERTQASISLEIALLIFLCSAHKEVCDEASVCIRVMCQEAKIVDICEEGPNQATLACNLEVYEDLSVDNYRFVGRKAQQKRFRKCLQMLPHHTPSCFAAWEEAWKRWLMLTPYVNRPQDGEAEENNKEGMSGSFKKASQDGKKDKTKNKESTSSSTISPPISRVQQNVELNENRSIEWHNFTGFLAALGGCCLTEEKDMDEVVSLSSDYSRRTSNEPVAMVDGFILEMTEMLVSNNVYVREGIKDILGNDLSPTLLAILFRHLENYMKKLFDANGKAIRNPQNKLFVEQSVLVLRLILDRLINPSDCLLNIDFSTLMFQFIDYLDGVPNTHITLRIKIKTCMLIEVLMAKKENIIIQNEIVLRNRLLDILIEWTSDIALLRKPLEGGPQVERLQKDLDLACMKAIVNVLHQLPLQSTETVRLSDASLVKSKLFLKYFNFFRKILDRYKRAERDIMTNKMPIDHRDGSYRSLASSSTGASTTADSLQDIIQMKELTILAMSHLLSANVEAGLKYSLSMGYDDDQKTRCSFMQVLTNILDHGTEFETLAESVMTDRYEKLIDTLVEADIEVILALCDVCPTSEISSLAEVLLISFESRGKITPLLKAIIDREVMQTEQEATLFRGTTIATRILSIYNKIVCGDYVRFTLLPAIEKICALPNDQLTWELDQQKIKNSEDVMKNKKNVIQATDILLNAICSSVDNAPMVFREQLSLISESVGARFPEANFTAVGGFVFLRMFGPAILSPENSVIAKGALPKNTNVRKILLQATRIIQNLANNVLFGAKETHMIILNDFLTVNIYRVTSFLRSMATLPAQYPEQSAGALVMDQTGYIRLHTYLADNLDRISRELTSRNIGRGDAEKLLRCKKTLDRLSTLLAQLGRPSEIHGADFLSTRNYTIANNNRTFNEFMKRNVHRDLSAIRSQHIFYLGGKSKEGRPVFYFLARTIEPESMDLELLMYYILRAMEPYLNSPFEVLVDATGFTLANAIPIHWITQLFHMIFNEMNDYLVAVHIYNPSTHLQRHLSKLPRPIVNRIIKRLHFYSNLNELYENFSLSEFKLSKMTLDLEKDACVTIFPVTRLTNLRTSIPVIVKIGLEEIQIITMKKQEVFYNVHAILRDIHHISEIEDITALPSSKSESGGEISIKYDRGKSTMVLASAQRDVILAHLRHSKQRYEASKPNMIHERAIRPNDVPGRLLNMALLNIGNSDPGLRLAAYNLLYSLSLSFKFNVGNQLLNAKGMCDKSTLVGLSKSNDSMQQLCLDYMAPWLLNLGHFARYDPEEQKSSATKTKEFIMSLIRLTINRVELYKHMQAKIWKTLTEVEEIVNLVIDCFVQCSIEYGIGSPQAEMIADTLVTMSSVSIRGKIISRMRRLIESTSFQPCRQLTEHPAWKEIAILLRFILMLSFNNTGSIVPYIPEIYHVISILVVTGPTFIRSSVHELVVNTIHTLCTMNACLPEENVKKLHFVLNDVCDSKNRVLFGLTKQMANAFTITTETTSDYAESINLVSLQNIVKLLMDTLNYGAPTVDIANMWRARWMGLVTSTAFYFNPAIQPRSFVVLGCLAQDDVDDDLLYQILVALKGALAIFIETEPNLIISIMMCLTNIIDNLPTDSRYILHLFWLAVALVQIGHPAIFQTAVELLHSVLRALDSRKIFAHKTIEQVLLDARIDLEDCAFELDKACGVNFNEYFSFAIAVILLKGLKQCESKDVVYHCLCSFLQIDSKRSVQQGFIESRSIGYLAGLLPFIAKDDKLKELLAVAGVCEMDVENIDLGISNPSLFDFLEIPDNSTALLLVSLLVTLLNASENESEKLFLYNLLADAANWVPEVFALIYESLLPKMNQMVINSQNQDLIEAVKNILLTACSEPAFLAVPQKRTQKWGLDNLRFSSLIDPTFGAVKTNVTVNAKLASKLLGAITEHQ</sequence>
<dbReference type="SUPFAM" id="SSF48371">
    <property type="entry name" value="ARM repeat"/>
    <property type="match status" value="1"/>
</dbReference>
<dbReference type="InterPro" id="IPR001251">
    <property type="entry name" value="CRAL-TRIO_dom"/>
</dbReference>
<keyword evidence="4" id="KW-0472">Membrane</keyword>
<evidence type="ECO:0000313" key="6">
    <source>
        <dbReference type="EMBL" id="ORE03440.1"/>
    </source>
</evidence>
<reference evidence="6" key="1">
    <citation type="journal article" date="2016" name="Proc. Natl. Acad. Sci. U.S.A.">
        <title>Lipid metabolic changes in an early divergent fungus govern the establishment of a mutualistic symbiosis with endobacteria.</title>
        <authorList>
            <person name="Lastovetsky O.A."/>
            <person name="Gaspar M.L."/>
            <person name="Mondo S.J."/>
            <person name="LaButti K.M."/>
            <person name="Sandor L."/>
            <person name="Grigoriev I.V."/>
            <person name="Henry S.A."/>
            <person name="Pawlowska T.E."/>
        </authorList>
    </citation>
    <scope>NUCLEOTIDE SEQUENCE [LARGE SCALE GENOMIC DNA]</scope>
    <source>
        <strain evidence="6">ATCC 52814</strain>
    </source>
</reference>
<keyword evidence="4" id="KW-0812">Transmembrane</keyword>
<protein>
    <recommendedName>
        <fullName evidence="5">Ras-GAP domain-containing protein</fullName>
    </recommendedName>
</protein>
<feature type="compositionally biased region" description="Low complexity" evidence="3">
    <location>
        <begin position="504"/>
        <end position="515"/>
    </location>
</feature>
<dbReference type="InterPro" id="IPR008936">
    <property type="entry name" value="Rho_GTPase_activation_prot"/>
</dbReference>
<dbReference type="Pfam" id="PF00616">
    <property type="entry name" value="RasGAP"/>
    <property type="match status" value="1"/>
</dbReference>
<dbReference type="SMART" id="SM00323">
    <property type="entry name" value="RasGAP"/>
    <property type="match status" value="1"/>
</dbReference>
<keyword evidence="2" id="KW-0597">Phosphoprotein</keyword>
<dbReference type="PROSITE" id="PS50018">
    <property type="entry name" value="RAS_GTPASE_ACTIV_2"/>
    <property type="match status" value="1"/>
</dbReference>
<gene>
    <name evidence="6" type="ORF">BCV72DRAFT_213208</name>
</gene>
<dbReference type="SUPFAM" id="SSF48350">
    <property type="entry name" value="GTPase activation domain, GAP"/>
    <property type="match status" value="1"/>
</dbReference>
<feature type="domain" description="Ras-GAP" evidence="5">
    <location>
        <begin position="934"/>
        <end position="1130"/>
    </location>
</feature>
<dbReference type="InterPro" id="IPR036865">
    <property type="entry name" value="CRAL-TRIO_dom_sf"/>
</dbReference>
<dbReference type="GO" id="GO:0005096">
    <property type="term" value="F:GTPase activator activity"/>
    <property type="evidence" value="ECO:0007669"/>
    <property type="project" value="UniProtKB-KW"/>
</dbReference>
<feature type="transmembrane region" description="Helical" evidence="4">
    <location>
        <begin position="14"/>
        <end position="35"/>
    </location>
</feature>
<dbReference type="PROSITE" id="PS00509">
    <property type="entry name" value="RAS_GTPASE_ACTIV_1"/>
    <property type="match status" value="1"/>
</dbReference>
<dbReference type="InterPro" id="IPR023152">
    <property type="entry name" value="RasGAP_CS"/>
</dbReference>
<dbReference type="Gene3D" id="2.30.29.30">
    <property type="entry name" value="Pleckstrin-homology domain (PH domain)/Phosphotyrosine-binding domain (PTB)"/>
    <property type="match status" value="1"/>
</dbReference>
<feature type="compositionally biased region" description="Basic and acidic residues" evidence="3">
    <location>
        <begin position="490"/>
        <end position="503"/>
    </location>
</feature>
<keyword evidence="4" id="KW-1133">Transmembrane helix</keyword>
<organism evidence="6">
    <name type="scientific">Rhizopus microsporus var. microsporus</name>
    <dbReference type="NCBI Taxonomy" id="86635"/>
    <lineage>
        <taxon>Eukaryota</taxon>
        <taxon>Fungi</taxon>
        <taxon>Fungi incertae sedis</taxon>
        <taxon>Mucoromycota</taxon>
        <taxon>Mucoromycotina</taxon>
        <taxon>Mucoromycetes</taxon>
        <taxon>Mucorales</taxon>
        <taxon>Mucorineae</taxon>
        <taxon>Rhizopodaceae</taxon>
        <taxon>Rhizopus</taxon>
    </lineage>
</organism>
<dbReference type="EMBL" id="KV922003">
    <property type="protein sequence ID" value="ORE03440.1"/>
    <property type="molecule type" value="Genomic_DNA"/>
</dbReference>
<evidence type="ECO:0000256" key="3">
    <source>
        <dbReference type="SAM" id="MobiDB-lite"/>
    </source>
</evidence>
<dbReference type="Proteomes" id="UP000242414">
    <property type="component" value="Unassembled WGS sequence"/>
</dbReference>
<evidence type="ECO:0000259" key="5">
    <source>
        <dbReference type="PROSITE" id="PS50018"/>
    </source>
</evidence>
<evidence type="ECO:0000256" key="1">
    <source>
        <dbReference type="ARBA" id="ARBA00022468"/>
    </source>
</evidence>
<dbReference type="InterPro" id="IPR016024">
    <property type="entry name" value="ARM-type_fold"/>
</dbReference>
<dbReference type="CDD" id="cd00170">
    <property type="entry name" value="SEC14"/>
    <property type="match status" value="1"/>
</dbReference>
<dbReference type="Pfam" id="PF13716">
    <property type="entry name" value="CRAL_TRIO_2"/>
    <property type="match status" value="1"/>
</dbReference>
<evidence type="ECO:0000256" key="2">
    <source>
        <dbReference type="ARBA" id="ARBA00022553"/>
    </source>
</evidence>
<name>A0A1X0QUK8_RHIZD</name>
<dbReference type="Gene3D" id="3.40.525.10">
    <property type="entry name" value="CRAL-TRIO lipid binding domain"/>
    <property type="match status" value="1"/>
</dbReference>
<keyword evidence="1" id="KW-0343">GTPase activation</keyword>
<dbReference type="Gene3D" id="1.10.506.10">
    <property type="entry name" value="GTPase Activation - p120gap, domain 1"/>
    <property type="match status" value="2"/>
</dbReference>
<proteinExistence type="predicted"/>
<dbReference type="SUPFAM" id="SSF52087">
    <property type="entry name" value="CRAL/TRIO domain"/>
    <property type="match status" value="1"/>
</dbReference>
<accession>A0A1X0QUK8</accession>
<dbReference type="PANTHER" id="PTHR10194:SF142">
    <property type="entry name" value="NEUROFIBROMIN"/>
    <property type="match status" value="1"/>
</dbReference>
<feature type="region of interest" description="Disordered" evidence="3">
    <location>
        <begin position="472"/>
        <end position="517"/>
    </location>
</feature>
<dbReference type="InterPro" id="IPR011993">
    <property type="entry name" value="PH-like_dom_sf"/>
</dbReference>